<gene>
    <name evidence="2" type="ORF">POCTA_138.1.T0080429</name>
</gene>
<protein>
    <submittedName>
        <fullName evidence="2">Uncharacterized protein</fullName>
    </submittedName>
</protein>
<dbReference type="Proteomes" id="UP000683925">
    <property type="component" value="Unassembled WGS sequence"/>
</dbReference>
<evidence type="ECO:0000313" key="2">
    <source>
        <dbReference type="EMBL" id="CAD8137527.1"/>
    </source>
</evidence>
<organism evidence="2 3">
    <name type="scientific">Paramecium octaurelia</name>
    <dbReference type="NCBI Taxonomy" id="43137"/>
    <lineage>
        <taxon>Eukaryota</taxon>
        <taxon>Sar</taxon>
        <taxon>Alveolata</taxon>
        <taxon>Ciliophora</taxon>
        <taxon>Intramacronucleata</taxon>
        <taxon>Oligohymenophorea</taxon>
        <taxon>Peniculida</taxon>
        <taxon>Parameciidae</taxon>
        <taxon>Paramecium</taxon>
    </lineage>
</organism>
<reference evidence="2" key="1">
    <citation type="submission" date="2021-01" db="EMBL/GenBank/DDBJ databases">
        <authorList>
            <consortium name="Genoscope - CEA"/>
            <person name="William W."/>
        </authorList>
    </citation>
    <scope>NUCLEOTIDE SEQUENCE</scope>
</reference>
<evidence type="ECO:0000313" key="3">
    <source>
        <dbReference type="Proteomes" id="UP000683925"/>
    </source>
</evidence>
<feature type="compositionally biased region" description="Polar residues" evidence="1">
    <location>
        <begin position="1"/>
        <end position="12"/>
    </location>
</feature>
<name>A0A8S1SDM9_PAROT</name>
<keyword evidence="3" id="KW-1185">Reference proteome</keyword>
<feature type="compositionally biased region" description="Basic and acidic residues" evidence="1">
    <location>
        <begin position="14"/>
        <end position="27"/>
    </location>
</feature>
<dbReference type="AlphaFoldDB" id="A0A8S1SDM9"/>
<feature type="region of interest" description="Disordered" evidence="1">
    <location>
        <begin position="1"/>
        <end position="52"/>
    </location>
</feature>
<proteinExistence type="predicted"/>
<dbReference type="OMA" id="KMQSGKN"/>
<dbReference type="EMBL" id="CAJJDP010000007">
    <property type="protein sequence ID" value="CAD8137527.1"/>
    <property type="molecule type" value="Genomic_DNA"/>
</dbReference>
<sequence>MSKMQSGKNGLNSRKLDKSEFQEKKTQEQLLKQQQKASKVIQEAIQNEQQEK</sequence>
<evidence type="ECO:0000256" key="1">
    <source>
        <dbReference type="SAM" id="MobiDB-lite"/>
    </source>
</evidence>
<comment type="caution">
    <text evidence="2">The sequence shown here is derived from an EMBL/GenBank/DDBJ whole genome shotgun (WGS) entry which is preliminary data.</text>
</comment>
<accession>A0A8S1SDM9</accession>